<dbReference type="PANTHER" id="PTHR10682">
    <property type="entry name" value="POLY A POLYMERASE"/>
    <property type="match status" value="1"/>
</dbReference>
<evidence type="ECO:0000256" key="1">
    <source>
        <dbReference type="ARBA" id="ARBA00004123"/>
    </source>
</evidence>
<keyword evidence="4" id="KW-0507">mRNA processing</keyword>
<accession>A0ABD2K616</accession>
<dbReference type="EMBL" id="JBICBT010000830">
    <property type="protein sequence ID" value="KAL3098049.1"/>
    <property type="molecule type" value="Genomic_DNA"/>
</dbReference>
<keyword evidence="6" id="KW-0547">Nucleotide-binding</keyword>
<comment type="caution">
    <text evidence="13">The sequence shown here is derived from an EMBL/GenBank/DDBJ whole genome shotgun (WGS) entry which is preliminary data.</text>
</comment>
<protein>
    <recommendedName>
        <fullName evidence="3">polynucleotide adenylyltransferase</fullName>
        <ecNumber evidence="3">2.7.7.19</ecNumber>
    </recommendedName>
</protein>
<dbReference type="Pfam" id="PF01909">
    <property type="entry name" value="NTP_transf_2"/>
    <property type="match status" value="1"/>
</dbReference>
<dbReference type="SUPFAM" id="SSF81631">
    <property type="entry name" value="PAP/OAS1 substrate-binding domain"/>
    <property type="match status" value="1"/>
</dbReference>
<evidence type="ECO:0000256" key="6">
    <source>
        <dbReference type="ARBA" id="ARBA00022741"/>
    </source>
</evidence>
<evidence type="ECO:0000313" key="14">
    <source>
        <dbReference type="Proteomes" id="UP001620626"/>
    </source>
</evidence>
<dbReference type="InterPro" id="IPR007012">
    <property type="entry name" value="PolA_pol_cen_dom"/>
</dbReference>
<keyword evidence="5" id="KW-0808">Transferase</keyword>
<evidence type="ECO:0000259" key="11">
    <source>
        <dbReference type="Pfam" id="PF01909"/>
    </source>
</evidence>
<evidence type="ECO:0000313" key="13">
    <source>
        <dbReference type="EMBL" id="KAL3098049.1"/>
    </source>
</evidence>
<feature type="compositionally biased region" description="Basic residues" evidence="10">
    <location>
        <begin position="215"/>
        <end position="224"/>
    </location>
</feature>
<dbReference type="GO" id="GO:0006397">
    <property type="term" value="P:mRNA processing"/>
    <property type="evidence" value="ECO:0007669"/>
    <property type="project" value="UniProtKB-KW"/>
</dbReference>
<comment type="subcellular location">
    <subcellularLocation>
        <location evidence="1">Nucleus</location>
    </subcellularLocation>
</comment>
<evidence type="ECO:0000256" key="3">
    <source>
        <dbReference type="ARBA" id="ARBA00012388"/>
    </source>
</evidence>
<dbReference type="EC" id="2.7.7.19" evidence="3"/>
<feature type="domain" description="Polymerase nucleotidyl transferase" evidence="11">
    <location>
        <begin position="432"/>
        <end position="472"/>
    </location>
</feature>
<dbReference type="GO" id="GO:0005634">
    <property type="term" value="C:nucleus"/>
    <property type="evidence" value="ECO:0007669"/>
    <property type="project" value="UniProtKB-SubCell"/>
</dbReference>
<dbReference type="PANTHER" id="PTHR10682:SF10">
    <property type="entry name" value="POLYNUCLEOTIDE ADENYLYLTRANSFERASE"/>
    <property type="match status" value="1"/>
</dbReference>
<keyword evidence="7" id="KW-0067">ATP-binding</keyword>
<dbReference type="Pfam" id="PF04928">
    <property type="entry name" value="PAP_central"/>
    <property type="match status" value="1"/>
</dbReference>
<feature type="domain" description="Poly(A) polymerase central" evidence="12">
    <location>
        <begin position="630"/>
        <end position="746"/>
    </location>
</feature>
<dbReference type="GO" id="GO:1990817">
    <property type="term" value="F:poly(A) RNA polymerase activity"/>
    <property type="evidence" value="ECO:0007669"/>
    <property type="project" value="UniProtKB-EC"/>
</dbReference>
<comment type="catalytic activity">
    <reaction evidence="9">
        <text>RNA(n) + ATP = RNA(n)-3'-adenine ribonucleotide + diphosphate</text>
        <dbReference type="Rhea" id="RHEA:11332"/>
        <dbReference type="Rhea" id="RHEA-COMP:14527"/>
        <dbReference type="Rhea" id="RHEA-COMP:17347"/>
        <dbReference type="ChEBI" id="CHEBI:30616"/>
        <dbReference type="ChEBI" id="CHEBI:33019"/>
        <dbReference type="ChEBI" id="CHEBI:140395"/>
        <dbReference type="ChEBI" id="CHEBI:173115"/>
        <dbReference type="EC" id="2.7.7.19"/>
    </reaction>
</comment>
<sequence>MRDIKANDLIVWTQWFQTKHGEQAEDIQKQMDFIWLYLRITYESYESESDEIFEKIAENMEVTRRKLTQILSSERRNSSNGTVGESLKNWRDIIRGAYDAWNSAEWDESEGKGQKKRTDDEFVQKLHFEVIRDLCENIHKTDEMVQQKFAKIIKGLNENKECRQNLNSFLKKEQIKKIFEVIGIPFDEKDFESSEQKMEFSSDHSEEKGKETLKKGRKNRRNKNGQKMGNKNEEKWESEKENGEKWTKNGEEKVPNGEEKESQKVPKEEKESQKVPKEEKESQKVPKEEKESQKVPNGEEKESQKVPKEEKESQKVPKEEKSEPVPEEEEEEQLLNTKGKFRSDAQKMTKQIEIEQILFDRMMAKESGKELANCLSPSFAKVTQQLISDKLDEQNSQKLEQFVEEKAINGQRAEGKSRKKREKRIKAAVNKVKEMVGEWSNHQAKLLISGSFLLGLNTTDSDIDLICVVPGKAIEKVHFFGEPNEICVERECEKGGGEKDTLAQSFYCQLCGNGKVSDLIKITKGQIVMIKFTFDGIDFDISLVAIPEMETLAQRITDRTLRHYVNKFDTENFEHRQMLRVLSSYLSNVHIVKLFDENQKKTFILNDDISDEKIRQNGRNYENLRFLTLALKLWAKANFIYSNKFGFLNGVILTIMASKIVLLYPNSSLRFLLLKFFLIYAAKPDGMPIQLEQIEEKSKMSTFLTKNPMENEMKIYTTVFPEQNAARLITYENAKIIRKAMIEALNRIINSDDWPTILWTNSVNFVEKYKTFIAINCLGQNAVFVRNFCQFVEGRIRLQMAYDIGHRGATTNWHIYPALFHETCQITHKLEQIPAKFRSNYHQCKVWLIGTDQSLNGTDQRLINGQLRNFDWAIKRDFLKFNGKLSNKAGGDDIDGECQRMGVTLKSVFVEELAHLLSSSN</sequence>
<dbReference type="InterPro" id="IPR002934">
    <property type="entry name" value="Polymerase_NTP_transf_dom"/>
</dbReference>
<dbReference type="Gene3D" id="1.10.1410.10">
    <property type="match status" value="1"/>
</dbReference>
<dbReference type="Gene3D" id="3.30.70.590">
    <property type="entry name" value="Poly(A) polymerase predicted RNA binding domain"/>
    <property type="match status" value="1"/>
</dbReference>
<evidence type="ECO:0000259" key="12">
    <source>
        <dbReference type="Pfam" id="PF04928"/>
    </source>
</evidence>
<keyword evidence="8" id="KW-0539">Nucleus</keyword>
<evidence type="ECO:0000256" key="7">
    <source>
        <dbReference type="ARBA" id="ARBA00022840"/>
    </source>
</evidence>
<dbReference type="InterPro" id="IPR043519">
    <property type="entry name" value="NT_sf"/>
</dbReference>
<evidence type="ECO:0000256" key="4">
    <source>
        <dbReference type="ARBA" id="ARBA00022664"/>
    </source>
</evidence>
<evidence type="ECO:0000256" key="9">
    <source>
        <dbReference type="ARBA" id="ARBA00048830"/>
    </source>
</evidence>
<comment type="similarity">
    <text evidence="2">Belongs to the poly(A) polymerase family.</text>
</comment>
<reference evidence="13 14" key="1">
    <citation type="submission" date="2024-10" db="EMBL/GenBank/DDBJ databases">
        <authorList>
            <person name="Kim D."/>
        </authorList>
    </citation>
    <scope>NUCLEOTIDE SEQUENCE [LARGE SCALE GENOMIC DNA]</scope>
    <source>
        <strain evidence="13">BH-2024</strain>
    </source>
</reference>
<keyword evidence="14" id="KW-1185">Reference proteome</keyword>
<feature type="compositionally biased region" description="Basic and acidic residues" evidence="10">
    <location>
        <begin position="193"/>
        <end position="214"/>
    </location>
</feature>
<feature type="compositionally biased region" description="Basic and acidic residues" evidence="10">
    <location>
        <begin position="230"/>
        <end position="324"/>
    </location>
</feature>
<dbReference type="GO" id="GO:0005524">
    <property type="term" value="F:ATP binding"/>
    <property type="evidence" value="ECO:0007669"/>
    <property type="project" value="UniProtKB-KW"/>
</dbReference>
<feature type="region of interest" description="Disordered" evidence="10">
    <location>
        <begin position="193"/>
        <end position="342"/>
    </location>
</feature>
<evidence type="ECO:0000256" key="10">
    <source>
        <dbReference type="SAM" id="MobiDB-lite"/>
    </source>
</evidence>
<dbReference type="SUPFAM" id="SSF81301">
    <property type="entry name" value="Nucleotidyltransferase"/>
    <property type="match status" value="1"/>
</dbReference>
<name>A0ABD2K616_9BILA</name>
<proteinExistence type="inferred from homology"/>
<gene>
    <name evidence="13" type="ORF">niasHT_027594</name>
</gene>
<evidence type="ECO:0000256" key="2">
    <source>
        <dbReference type="ARBA" id="ARBA00010912"/>
    </source>
</evidence>
<evidence type="ECO:0000256" key="5">
    <source>
        <dbReference type="ARBA" id="ARBA00022679"/>
    </source>
</evidence>
<dbReference type="Proteomes" id="UP001620626">
    <property type="component" value="Unassembled WGS sequence"/>
</dbReference>
<dbReference type="AlphaFoldDB" id="A0ABD2K616"/>
<dbReference type="Gene3D" id="3.30.460.10">
    <property type="entry name" value="Beta Polymerase, domain 2"/>
    <property type="match status" value="1"/>
</dbReference>
<evidence type="ECO:0000256" key="8">
    <source>
        <dbReference type="ARBA" id="ARBA00023242"/>
    </source>
</evidence>
<dbReference type="CDD" id="cd05402">
    <property type="entry name" value="NT_PAP_TUTase"/>
    <property type="match status" value="1"/>
</dbReference>
<organism evidence="13 14">
    <name type="scientific">Heterodera trifolii</name>
    <dbReference type="NCBI Taxonomy" id="157864"/>
    <lineage>
        <taxon>Eukaryota</taxon>
        <taxon>Metazoa</taxon>
        <taxon>Ecdysozoa</taxon>
        <taxon>Nematoda</taxon>
        <taxon>Chromadorea</taxon>
        <taxon>Rhabditida</taxon>
        <taxon>Tylenchina</taxon>
        <taxon>Tylenchomorpha</taxon>
        <taxon>Tylenchoidea</taxon>
        <taxon>Heteroderidae</taxon>
        <taxon>Heteroderinae</taxon>
        <taxon>Heterodera</taxon>
    </lineage>
</organism>